<dbReference type="GO" id="GO:0043565">
    <property type="term" value="F:sequence-specific DNA binding"/>
    <property type="evidence" value="ECO:0007669"/>
    <property type="project" value="InterPro"/>
</dbReference>
<name>A0A9D5DE63_9LILI</name>
<feature type="compositionally biased region" description="Polar residues" evidence="8">
    <location>
        <begin position="1"/>
        <end position="13"/>
    </location>
</feature>
<dbReference type="EMBL" id="JAGGNH010000001">
    <property type="protein sequence ID" value="KAJ0989544.1"/>
    <property type="molecule type" value="Genomic_DNA"/>
</dbReference>
<evidence type="ECO:0000256" key="4">
    <source>
        <dbReference type="ARBA" id="ARBA00023125"/>
    </source>
</evidence>
<dbReference type="Proteomes" id="UP001085076">
    <property type="component" value="Miscellaneous, Linkage group lg01"/>
</dbReference>
<feature type="compositionally biased region" description="Basic and acidic residues" evidence="8">
    <location>
        <begin position="30"/>
        <end position="43"/>
    </location>
</feature>
<dbReference type="Pfam" id="PF03106">
    <property type="entry name" value="WRKY"/>
    <property type="match status" value="1"/>
</dbReference>
<dbReference type="GO" id="GO:0051707">
    <property type="term" value="P:response to other organism"/>
    <property type="evidence" value="ECO:0007669"/>
    <property type="project" value="UniProtKB-ARBA"/>
</dbReference>
<dbReference type="InterPro" id="IPR036576">
    <property type="entry name" value="WRKY_dom_sf"/>
</dbReference>
<dbReference type="OrthoDB" id="1879341at2759"/>
<dbReference type="GO" id="GO:0005634">
    <property type="term" value="C:nucleus"/>
    <property type="evidence" value="ECO:0007669"/>
    <property type="project" value="UniProtKB-SubCell"/>
</dbReference>
<feature type="coiled-coil region" evidence="7">
    <location>
        <begin position="44"/>
        <end position="71"/>
    </location>
</feature>
<feature type="region of interest" description="Disordered" evidence="8">
    <location>
        <begin position="1"/>
        <end position="43"/>
    </location>
</feature>
<protein>
    <recommendedName>
        <fullName evidence="9">WRKY domain-containing protein</fullName>
    </recommendedName>
</protein>
<keyword evidence="4" id="KW-0238">DNA-binding</keyword>
<evidence type="ECO:0000256" key="3">
    <source>
        <dbReference type="ARBA" id="ARBA00023015"/>
    </source>
</evidence>
<dbReference type="SMART" id="SM00774">
    <property type="entry name" value="WRKY"/>
    <property type="match status" value="1"/>
</dbReference>
<dbReference type="AlphaFoldDB" id="A0A9D5DE63"/>
<dbReference type="InterPro" id="IPR003657">
    <property type="entry name" value="WRKY_dom"/>
</dbReference>
<sequence length="309" mass="33951">MESTGMEFSSLSLDLSVGPLRSSPSSMRGSVKEEPNKSPIKDEVEVLRAELNRMSEENERLTEMLQSMCASYSSLQSQLIELMNESNWEKGSAASASASASPVRKRKSESLDTNSAHMINNTPNSMINFVRHQTEPASSSDNSLKHLKVDSRPNISKVYVRTNASDSSLIVKDGYQWRKYGQKVTRDNPCPRAYFRCAFAPACQVKKKVQRSAEDQSILVATYEGEHTHGQPTSRPEANGANNGSSSTALPPIQVAPAKKKPRQGDEPPEIQWRLVQQMASSLTKDPEFTAALASAISGKMLELSPSRS</sequence>
<dbReference type="Gene3D" id="2.20.25.80">
    <property type="entry name" value="WRKY domain"/>
    <property type="match status" value="1"/>
</dbReference>
<feature type="domain" description="WRKY" evidence="9">
    <location>
        <begin position="166"/>
        <end position="232"/>
    </location>
</feature>
<proteinExistence type="inferred from homology"/>
<keyword evidence="6" id="KW-0539">Nucleus</keyword>
<comment type="subcellular location">
    <subcellularLocation>
        <location evidence="1">Nucleus</location>
    </subcellularLocation>
</comment>
<dbReference type="PANTHER" id="PTHR31429">
    <property type="entry name" value="WRKY TRANSCRIPTION FACTOR 36-RELATED"/>
    <property type="match status" value="1"/>
</dbReference>
<comment type="caution">
    <text evidence="10">The sequence shown here is derived from an EMBL/GenBank/DDBJ whole genome shotgun (WGS) entry which is preliminary data.</text>
</comment>
<accession>A0A9D5DE63</accession>
<feature type="compositionally biased region" description="Polar residues" evidence="8">
    <location>
        <begin position="111"/>
        <end position="120"/>
    </location>
</feature>
<dbReference type="SUPFAM" id="SSF118290">
    <property type="entry name" value="WRKY DNA-binding domain"/>
    <property type="match status" value="1"/>
</dbReference>
<evidence type="ECO:0000256" key="5">
    <source>
        <dbReference type="ARBA" id="ARBA00023163"/>
    </source>
</evidence>
<organism evidence="10 11">
    <name type="scientific">Dioscorea zingiberensis</name>
    <dbReference type="NCBI Taxonomy" id="325984"/>
    <lineage>
        <taxon>Eukaryota</taxon>
        <taxon>Viridiplantae</taxon>
        <taxon>Streptophyta</taxon>
        <taxon>Embryophyta</taxon>
        <taxon>Tracheophyta</taxon>
        <taxon>Spermatophyta</taxon>
        <taxon>Magnoliopsida</taxon>
        <taxon>Liliopsida</taxon>
        <taxon>Dioscoreales</taxon>
        <taxon>Dioscoreaceae</taxon>
        <taxon>Dioscorea</taxon>
    </lineage>
</organism>
<gene>
    <name evidence="10" type="ORF">J5N97_007900</name>
</gene>
<dbReference type="PANTHER" id="PTHR31429:SF114">
    <property type="entry name" value="WRKY TRANSCRIPTION FACTOR WRKY71"/>
    <property type="match status" value="1"/>
</dbReference>
<evidence type="ECO:0000256" key="7">
    <source>
        <dbReference type="SAM" id="Coils"/>
    </source>
</evidence>
<evidence type="ECO:0000313" key="10">
    <source>
        <dbReference type="EMBL" id="KAJ0989544.1"/>
    </source>
</evidence>
<evidence type="ECO:0000256" key="1">
    <source>
        <dbReference type="ARBA" id="ARBA00004123"/>
    </source>
</evidence>
<evidence type="ECO:0000256" key="8">
    <source>
        <dbReference type="SAM" id="MobiDB-lite"/>
    </source>
</evidence>
<evidence type="ECO:0000313" key="11">
    <source>
        <dbReference type="Proteomes" id="UP001085076"/>
    </source>
</evidence>
<feature type="region of interest" description="Disordered" evidence="8">
    <location>
        <begin position="93"/>
        <end position="120"/>
    </location>
</feature>
<keyword evidence="7" id="KW-0175">Coiled coil</keyword>
<dbReference type="InterPro" id="IPR044810">
    <property type="entry name" value="WRKY_plant"/>
</dbReference>
<evidence type="ECO:0000259" key="9">
    <source>
        <dbReference type="PROSITE" id="PS50811"/>
    </source>
</evidence>
<dbReference type="GO" id="GO:0003700">
    <property type="term" value="F:DNA-binding transcription factor activity"/>
    <property type="evidence" value="ECO:0007669"/>
    <property type="project" value="InterPro"/>
</dbReference>
<reference evidence="10" key="2">
    <citation type="journal article" date="2022" name="Hortic Res">
        <title>The genome of Dioscorea zingiberensis sheds light on the biosynthesis, origin and evolution of the medicinally important diosgenin saponins.</title>
        <authorList>
            <person name="Li Y."/>
            <person name="Tan C."/>
            <person name="Li Z."/>
            <person name="Guo J."/>
            <person name="Li S."/>
            <person name="Chen X."/>
            <person name="Wang C."/>
            <person name="Dai X."/>
            <person name="Yang H."/>
            <person name="Song W."/>
            <person name="Hou L."/>
            <person name="Xu J."/>
            <person name="Tong Z."/>
            <person name="Xu A."/>
            <person name="Yuan X."/>
            <person name="Wang W."/>
            <person name="Yang Q."/>
            <person name="Chen L."/>
            <person name="Sun Z."/>
            <person name="Wang K."/>
            <person name="Pan B."/>
            <person name="Chen J."/>
            <person name="Bao Y."/>
            <person name="Liu F."/>
            <person name="Qi X."/>
            <person name="Gang D.R."/>
            <person name="Wen J."/>
            <person name="Li J."/>
        </authorList>
    </citation>
    <scope>NUCLEOTIDE SEQUENCE</scope>
    <source>
        <strain evidence="10">Dzin_1.0</strain>
    </source>
</reference>
<reference evidence="10" key="1">
    <citation type="submission" date="2021-03" db="EMBL/GenBank/DDBJ databases">
        <authorList>
            <person name="Li Z."/>
            <person name="Yang C."/>
        </authorList>
    </citation>
    <scope>NUCLEOTIDE SEQUENCE</scope>
    <source>
        <strain evidence="10">Dzin_1.0</strain>
        <tissue evidence="10">Leaf</tissue>
    </source>
</reference>
<comment type="similarity">
    <text evidence="2">Belongs to the WRKY group II-a family.</text>
</comment>
<keyword evidence="3" id="KW-0805">Transcription regulation</keyword>
<evidence type="ECO:0000256" key="6">
    <source>
        <dbReference type="ARBA" id="ARBA00023242"/>
    </source>
</evidence>
<dbReference type="PROSITE" id="PS50811">
    <property type="entry name" value="WRKY"/>
    <property type="match status" value="1"/>
</dbReference>
<evidence type="ECO:0000256" key="2">
    <source>
        <dbReference type="ARBA" id="ARBA00008189"/>
    </source>
</evidence>
<keyword evidence="11" id="KW-1185">Reference proteome</keyword>
<feature type="compositionally biased region" description="Polar residues" evidence="8">
    <location>
        <begin position="230"/>
        <end position="249"/>
    </location>
</feature>
<keyword evidence="5" id="KW-0804">Transcription</keyword>
<dbReference type="FunFam" id="2.20.25.80:FF:000008">
    <property type="entry name" value="WRKY transcription factor 40"/>
    <property type="match status" value="1"/>
</dbReference>
<feature type="region of interest" description="Disordered" evidence="8">
    <location>
        <begin position="225"/>
        <end position="274"/>
    </location>
</feature>